<evidence type="ECO:0000256" key="10">
    <source>
        <dbReference type="ARBA" id="ARBA00023049"/>
    </source>
</evidence>
<comment type="similarity">
    <text evidence="3">Belongs to the peptidase M50B family.</text>
</comment>
<keyword evidence="6" id="KW-0479">Metal-binding</keyword>
<dbReference type="PANTHER" id="PTHR39188">
    <property type="entry name" value="MEMBRANE-ASSOCIATED ZINC METALLOPROTEASE M50B"/>
    <property type="match status" value="1"/>
</dbReference>
<evidence type="ECO:0000256" key="9">
    <source>
        <dbReference type="ARBA" id="ARBA00022989"/>
    </source>
</evidence>
<evidence type="ECO:0000313" key="14">
    <source>
        <dbReference type="EMBL" id="MED1204995.1"/>
    </source>
</evidence>
<comment type="caution">
    <text evidence="14">The sequence shown here is derived from an EMBL/GenBank/DDBJ whole genome shotgun (WGS) entry which is preliminary data.</text>
</comment>
<feature type="transmembrane region" description="Helical" evidence="12">
    <location>
        <begin position="135"/>
        <end position="152"/>
    </location>
</feature>
<name>A0ABU6MKE2_9BACI</name>
<evidence type="ECO:0000256" key="7">
    <source>
        <dbReference type="ARBA" id="ARBA00022801"/>
    </source>
</evidence>
<keyword evidence="7" id="KW-0378">Hydrolase</keyword>
<keyword evidence="9 12" id="KW-1133">Transmembrane helix</keyword>
<keyword evidence="8" id="KW-0862">Zinc</keyword>
<feature type="transmembrane region" description="Helical" evidence="12">
    <location>
        <begin position="330"/>
        <end position="352"/>
    </location>
</feature>
<gene>
    <name evidence="14" type="ORF">P4T90_18265</name>
</gene>
<dbReference type="CDD" id="cd06160">
    <property type="entry name" value="S2P-M50_like_2"/>
    <property type="match status" value="1"/>
</dbReference>
<dbReference type="GO" id="GO:0008233">
    <property type="term" value="F:peptidase activity"/>
    <property type="evidence" value="ECO:0007669"/>
    <property type="project" value="UniProtKB-KW"/>
</dbReference>
<dbReference type="GO" id="GO:0006508">
    <property type="term" value="P:proteolysis"/>
    <property type="evidence" value="ECO:0007669"/>
    <property type="project" value="UniProtKB-KW"/>
</dbReference>
<keyword evidence="4 14" id="KW-0645">Protease</keyword>
<comment type="cofactor">
    <cofactor evidence="1">
        <name>Zn(2+)</name>
        <dbReference type="ChEBI" id="CHEBI:29105"/>
    </cofactor>
</comment>
<protein>
    <submittedName>
        <fullName evidence="14">Site-2 protease family protein</fullName>
    </submittedName>
</protein>
<dbReference type="InterPro" id="IPR008915">
    <property type="entry name" value="Peptidase_M50"/>
</dbReference>
<feature type="domain" description="Peptidase M50" evidence="13">
    <location>
        <begin position="133"/>
        <end position="168"/>
    </location>
</feature>
<feature type="transmembrane region" description="Helical" evidence="12">
    <location>
        <begin position="44"/>
        <end position="66"/>
    </location>
</feature>
<dbReference type="Proteomes" id="UP001341444">
    <property type="component" value="Unassembled WGS sequence"/>
</dbReference>
<evidence type="ECO:0000256" key="3">
    <source>
        <dbReference type="ARBA" id="ARBA00007931"/>
    </source>
</evidence>
<accession>A0ABU6MKE2</accession>
<sequence length="362" mass="41313">MKTSKKASGFLGGIFVLLLSKLKYLVVVLKIAKLHTLLSLLLSIGAYAFIYGWKFAIVFVYLLFIHEMGHLIAAKRKGLPTTAAVFIPFMGALIGIKEKPKTIKDDAYIAYMGPLAGLLSILPLYLLYFVTHQGFWMVMIQVGAMLNLFNLIPMMPLDGGHIARMLSKKLLIAGLLGVLAMAIFSPDPILILLLIFGTIHIFTMRKEGKELVELKIWQDEFKMGSLLWEELLHEYSYLEINERQLWLNRKIYEYKQEIAQIKSLFEAAKNWEEQSGFNAKAEAIQGVVQQLESLYDNDSTEQIVQSKFNQISEEVKKQESYEKTSPKERWLTFGAYLLLIVLLSGSMVYSMHMVEMLNIHPF</sequence>
<proteinExistence type="inferred from homology"/>
<keyword evidence="10" id="KW-0482">Metalloprotease</keyword>
<organism evidence="14 15">
    <name type="scientific">Heyndrickxia acidicola</name>
    <dbReference type="NCBI Taxonomy" id="209389"/>
    <lineage>
        <taxon>Bacteria</taxon>
        <taxon>Bacillati</taxon>
        <taxon>Bacillota</taxon>
        <taxon>Bacilli</taxon>
        <taxon>Bacillales</taxon>
        <taxon>Bacillaceae</taxon>
        <taxon>Heyndrickxia</taxon>
    </lineage>
</organism>
<keyword evidence="15" id="KW-1185">Reference proteome</keyword>
<evidence type="ECO:0000256" key="2">
    <source>
        <dbReference type="ARBA" id="ARBA00004141"/>
    </source>
</evidence>
<evidence type="ECO:0000256" key="6">
    <source>
        <dbReference type="ARBA" id="ARBA00022723"/>
    </source>
</evidence>
<dbReference type="Pfam" id="PF02163">
    <property type="entry name" value="Peptidase_M50"/>
    <property type="match status" value="2"/>
</dbReference>
<feature type="transmembrane region" description="Helical" evidence="12">
    <location>
        <begin position="7"/>
        <end position="32"/>
    </location>
</feature>
<feature type="transmembrane region" description="Helical" evidence="12">
    <location>
        <begin position="78"/>
        <end position="96"/>
    </location>
</feature>
<evidence type="ECO:0000259" key="13">
    <source>
        <dbReference type="Pfam" id="PF02163"/>
    </source>
</evidence>
<evidence type="ECO:0000256" key="5">
    <source>
        <dbReference type="ARBA" id="ARBA00022692"/>
    </source>
</evidence>
<comment type="subcellular location">
    <subcellularLocation>
        <location evidence="2">Membrane</location>
        <topology evidence="2">Multi-pass membrane protein</topology>
    </subcellularLocation>
</comment>
<evidence type="ECO:0000256" key="4">
    <source>
        <dbReference type="ARBA" id="ARBA00022670"/>
    </source>
</evidence>
<dbReference type="PANTHER" id="PTHR39188:SF3">
    <property type="entry name" value="STAGE IV SPORULATION PROTEIN FB"/>
    <property type="match status" value="1"/>
</dbReference>
<dbReference type="RefSeq" id="WP_066266328.1">
    <property type="nucleotide sequence ID" value="NZ_JARMAB010000028.1"/>
</dbReference>
<feature type="transmembrane region" description="Helical" evidence="12">
    <location>
        <begin position="108"/>
        <end position="128"/>
    </location>
</feature>
<evidence type="ECO:0000256" key="1">
    <source>
        <dbReference type="ARBA" id="ARBA00001947"/>
    </source>
</evidence>
<evidence type="ECO:0000313" key="15">
    <source>
        <dbReference type="Proteomes" id="UP001341444"/>
    </source>
</evidence>
<evidence type="ECO:0000256" key="12">
    <source>
        <dbReference type="SAM" id="Phobius"/>
    </source>
</evidence>
<feature type="transmembrane region" description="Helical" evidence="12">
    <location>
        <begin position="172"/>
        <end position="196"/>
    </location>
</feature>
<evidence type="ECO:0000256" key="8">
    <source>
        <dbReference type="ARBA" id="ARBA00022833"/>
    </source>
</evidence>
<feature type="domain" description="Peptidase M50" evidence="13">
    <location>
        <begin position="55"/>
        <end position="130"/>
    </location>
</feature>
<dbReference type="EMBL" id="JARMAB010000028">
    <property type="protein sequence ID" value="MED1204995.1"/>
    <property type="molecule type" value="Genomic_DNA"/>
</dbReference>
<keyword evidence="5 12" id="KW-0812">Transmembrane</keyword>
<evidence type="ECO:0000256" key="11">
    <source>
        <dbReference type="ARBA" id="ARBA00023136"/>
    </source>
</evidence>
<keyword evidence="11 12" id="KW-0472">Membrane</keyword>
<reference evidence="14 15" key="1">
    <citation type="submission" date="2023-03" db="EMBL/GenBank/DDBJ databases">
        <title>Bacillus Genome Sequencing.</title>
        <authorList>
            <person name="Dunlap C."/>
        </authorList>
    </citation>
    <scope>NUCLEOTIDE SEQUENCE [LARGE SCALE GENOMIC DNA]</scope>
    <source>
        <strain evidence="14 15">B-23453</strain>
    </source>
</reference>